<dbReference type="AlphaFoldDB" id="A0AAV9THM5"/>
<dbReference type="InterPro" id="IPR006162">
    <property type="entry name" value="Ppantetheine_attach_site"/>
</dbReference>
<dbReference type="Gene3D" id="3.30.300.30">
    <property type="match status" value="1"/>
</dbReference>
<reference evidence="6 7" key="1">
    <citation type="submission" date="2023-04" db="EMBL/GenBank/DDBJ databases">
        <title>Colletotrichum tabacum stain YC1 causing leaf anthracnose on Nicotiana tabacum(L.) cv.</title>
        <authorList>
            <person name="Ji Z."/>
            <person name="Wang M."/>
            <person name="Zhang J."/>
            <person name="Wang N."/>
            <person name="Zhou Z."/>
        </authorList>
    </citation>
    <scope>NUCLEOTIDE SEQUENCE [LARGE SCALE GENOMIC DNA]</scope>
    <source>
        <strain evidence="6 7">YC1</strain>
    </source>
</reference>
<feature type="domain" description="Carrier" evidence="5">
    <location>
        <begin position="138"/>
        <end position="213"/>
    </location>
</feature>
<dbReference type="Gene3D" id="1.10.1200.10">
    <property type="entry name" value="ACP-like"/>
    <property type="match status" value="1"/>
</dbReference>
<dbReference type="Pfam" id="PF00550">
    <property type="entry name" value="PP-binding"/>
    <property type="match status" value="1"/>
</dbReference>
<dbReference type="GO" id="GO:0031177">
    <property type="term" value="F:phosphopantetheine binding"/>
    <property type="evidence" value="ECO:0007669"/>
    <property type="project" value="TreeGrafter"/>
</dbReference>
<evidence type="ECO:0000256" key="2">
    <source>
        <dbReference type="ARBA" id="ARBA00022553"/>
    </source>
</evidence>
<dbReference type="Gene3D" id="3.30.559.10">
    <property type="entry name" value="Chloramphenicol acetyltransferase-like domain"/>
    <property type="match status" value="2"/>
</dbReference>
<dbReference type="GO" id="GO:0044550">
    <property type="term" value="P:secondary metabolite biosynthetic process"/>
    <property type="evidence" value="ECO:0007669"/>
    <property type="project" value="TreeGrafter"/>
</dbReference>
<dbReference type="PANTHER" id="PTHR45527">
    <property type="entry name" value="NONRIBOSOMAL PEPTIDE SYNTHETASE"/>
    <property type="match status" value="1"/>
</dbReference>
<dbReference type="PROSITE" id="PS00012">
    <property type="entry name" value="PHOSPHOPANTETHEINE"/>
    <property type="match status" value="1"/>
</dbReference>
<comment type="similarity">
    <text evidence="4">Belongs to the NRP synthetase family.</text>
</comment>
<gene>
    <name evidence="6" type="ORF">QIS74_04979</name>
</gene>
<sequence>MYRTGDLGYWDDEMNLNYVGRIDNQVKVRGFRVELEEIEYAISTAADLDPKVQSAVVMVVNDDPKGQSEDRKRLVGFVTPQNVDLAALRSKIAGVLPGHMRPSKLANLAVSQWSGTSCSTNDDAIQNGGRRNSKTVLTATERMISEVWKELLHLDPNAPMQKDQDFLTMGGNSILAIKAARKLASSTGHHIPVALLLRTTVLEELARAIDQYETPSLDTKPKTQSFSAYISSQDEKNVQNVTRSNPAPLSYMEEELFYSHTESGTRSAFNTVIQFTLTGAINTKALAESFKAVQRENPIMRARYAVDAQGHPSRFTTEDVSSAQCVDGDQWDDEKIVGIDGAVKVMEVTLITHHIITDRASLLLVLQSMSRHYRHTIAAQSMPTRIQQSSKIDYGAWARWLQTHQQEAHTQIQVNEKLAFWKETLISLKHIHMLPRNHLSGPDGQPKQMKEANLGSSSHICIQPPAEAPDTYSQRLAVAATALALRAVFAPSSGITLAIPYMNRDDPASADMLGLFVDRLPVRLALEQEDLVTAAGLLDEVRSATHQAVEHRAPYAQIRSQFAPPPSEAAHGHHFIDVVVIYNWRSDALETALGLGPEVRVAQLSGARAARPRGAMFPLSFDYSEQEDGGAGWRSTSSTIRIWYRLRPWKRL</sequence>
<keyword evidence="1" id="KW-0596">Phosphopantetheine</keyword>
<keyword evidence="2" id="KW-0597">Phosphoprotein</keyword>
<evidence type="ECO:0000313" key="6">
    <source>
        <dbReference type="EMBL" id="KAK6220949.1"/>
    </source>
</evidence>
<dbReference type="InterPro" id="IPR009081">
    <property type="entry name" value="PP-bd_ACP"/>
</dbReference>
<dbReference type="InterPro" id="IPR001242">
    <property type="entry name" value="Condensation_dom"/>
</dbReference>
<dbReference type="PANTHER" id="PTHR45527:SF11">
    <property type="entry name" value="NONRIBOSOMAL PEPTIDE SYNTHETASE 5"/>
    <property type="match status" value="1"/>
</dbReference>
<evidence type="ECO:0000256" key="1">
    <source>
        <dbReference type="ARBA" id="ARBA00022450"/>
    </source>
</evidence>
<dbReference type="PROSITE" id="PS50075">
    <property type="entry name" value="CARRIER"/>
    <property type="match status" value="1"/>
</dbReference>
<dbReference type="Pfam" id="PF00668">
    <property type="entry name" value="Condensation"/>
    <property type="match status" value="1"/>
</dbReference>
<comment type="caution">
    <text evidence="6">The sequence shown here is derived from an EMBL/GenBank/DDBJ whole genome shotgun (WGS) entry which is preliminary data.</text>
</comment>
<name>A0AAV9THM5_9PEZI</name>
<dbReference type="GO" id="GO:0016874">
    <property type="term" value="F:ligase activity"/>
    <property type="evidence" value="ECO:0007669"/>
    <property type="project" value="UniProtKB-KW"/>
</dbReference>
<dbReference type="InterPro" id="IPR036736">
    <property type="entry name" value="ACP-like_sf"/>
</dbReference>
<dbReference type="Gene3D" id="3.30.559.30">
    <property type="entry name" value="Nonribosomal peptide synthetase, condensation domain"/>
    <property type="match status" value="1"/>
</dbReference>
<evidence type="ECO:0000256" key="3">
    <source>
        <dbReference type="ARBA" id="ARBA00022598"/>
    </source>
</evidence>
<protein>
    <submittedName>
        <fullName evidence="6">Nonribosomal peptide synthase</fullName>
    </submittedName>
</protein>
<proteinExistence type="inferred from homology"/>
<accession>A0AAV9THM5</accession>
<dbReference type="GO" id="GO:0043041">
    <property type="term" value="P:amino acid activation for nonribosomal peptide biosynthetic process"/>
    <property type="evidence" value="ECO:0007669"/>
    <property type="project" value="TreeGrafter"/>
</dbReference>
<keyword evidence="7" id="KW-1185">Reference proteome</keyword>
<dbReference type="InterPro" id="IPR023213">
    <property type="entry name" value="CAT-like_dom_sf"/>
</dbReference>
<evidence type="ECO:0000313" key="7">
    <source>
        <dbReference type="Proteomes" id="UP001327957"/>
    </source>
</evidence>
<dbReference type="GO" id="GO:0005737">
    <property type="term" value="C:cytoplasm"/>
    <property type="evidence" value="ECO:0007669"/>
    <property type="project" value="TreeGrafter"/>
</dbReference>
<dbReference type="Proteomes" id="UP001327957">
    <property type="component" value="Unassembled WGS sequence"/>
</dbReference>
<dbReference type="InterPro" id="IPR042099">
    <property type="entry name" value="ANL_N_sf"/>
</dbReference>
<organism evidence="6 7">
    <name type="scientific">Colletotrichum tabaci</name>
    <dbReference type="NCBI Taxonomy" id="1209068"/>
    <lineage>
        <taxon>Eukaryota</taxon>
        <taxon>Fungi</taxon>
        <taxon>Dikarya</taxon>
        <taxon>Ascomycota</taxon>
        <taxon>Pezizomycotina</taxon>
        <taxon>Sordariomycetes</taxon>
        <taxon>Hypocreomycetidae</taxon>
        <taxon>Glomerellales</taxon>
        <taxon>Glomerellaceae</taxon>
        <taxon>Colletotrichum</taxon>
        <taxon>Colletotrichum destructivum species complex</taxon>
    </lineage>
</organism>
<keyword evidence="3" id="KW-0436">Ligase</keyword>
<dbReference type="SUPFAM" id="SSF52777">
    <property type="entry name" value="CoA-dependent acyltransferases"/>
    <property type="match status" value="2"/>
</dbReference>
<dbReference type="SUPFAM" id="SSF47336">
    <property type="entry name" value="ACP-like"/>
    <property type="match status" value="1"/>
</dbReference>
<evidence type="ECO:0000256" key="4">
    <source>
        <dbReference type="ARBA" id="ARBA00029454"/>
    </source>
</evidence>
<dbReference type="EMBL" id="JASAOK010000026">
    <property type="protein sequence ID" value="KAK6220949.1"/>
    <property type="molecule type" value="Genomic_DNA"/>
</dbReference>
<dbReference type="InterPro" id="IPR045851">
    <property type="entry name" value="AMP-bd_C_sf"/>
</dbReference>
<dbReference type="SUPFAM" id="SSF56801">
    <property type="entry name" value="Acetyl-CoA synthetase-like"/>
    <property type="match status" value="1"/>
</dbReference>
<evidence type="ECO:0000259" key="5">
    <source>
        <dbReference type="PROSITE" id="PS50075"/>
    </source>
</evidence>
<dbReference type="Gene3D" id="3.40.50.12780">
    <property type="entry name" value="N-terminal domain of ligase-like"/>
    <property type="match status" value="1"/>
</dbReference>